<gene>
    <name evidence="1" type="ORF">MMSR116_29220</name>
</gene>
<dbReference type="AlphaFoldDB" id="A0A6B9FUG5"/>
<organism evidence="1 2">
    <name type="scientific">Methylobacterium mesophilicum SR1.6/6</name>
    <dbReference type="NCBI Taxonomy" id="908290"/>
    <lineage>
        <taxon>Bacteria</taxon>
        <taxon>Pseudomonadati</taxon>
        <taxon>Pseudomonadota</taxon>
        <taxon>Alphaproteobacteria</taxon>
        <taxon>Hyphomicrobiales</taxon>
        <taxon>Methylobacteriaceae</taxon>
        <taxon>Methylobacterium</taxon>
    </lineage>
</organism>
<evidence type="ECO:0000313" key="1">
    <source>
        <dbReference type="EMBL" id="QGY05519.1"/>
    </source>
</evidence>
<accession>A0A6B9FUG5</accession>
<proteinExistence type="predicted"/>
<reference evidence="1 2" key="1">
    <citation type="journal article" date="2012" name="Genet. Mol. Biol.">
        <title>Analysis of 16S rRNA and mxaF genes revealing insights into Methylobacterium niche-specific plant association.</title>
        <authorList>
            <person name="Dourado M.N."/>
            <person name="Andreote F.D."/>
            <person name="Dini-Andreote F."/>
            <person name="Conti R."/>
            <person name="Araujo J.M."/>
            <person name="Araujo W.L."/>
        </authorList>
    </citation>
    <scope>NUCLEOTIDE SEQUENCE [LARGE SCALE GENOMIC DNA]</scope>
    <source>
        <strain evidence="1 2">SR1.6/6</strain>
    </source>
</reference>
<dbReference type="KEGG" id="mmes:MMSR116_29220"/>
<name>A0A6B9FUG5_9HYPH</name>
<dbReference type="EMBL" id="CP043538">
    <property type="protein sequence ID" value="QGY05519.1"/>
    <property type="molecule type" value="Genomic_DNA"/>
</dbReference>
<dbReference type="Proteomes" id="UP000012488">
    <property type="component" value="Chromosome"/>
</dbReference>
<sequence length="272" mass="30167">MTLPTSSTSSALSRAVTPPLATRETDLFIAQFTNRLEDAPGSFRRKRLPVASAPNPAQQDWLERRRDELRRALTASPGPDANREIMLLVSSKAGYGADPRELATKVGFYAQALAGEPTWAIERARIRFRQPGWRCLWDGKGCPSDADVVAECRYETLPIETELAKVEAILGAELYDTGATDDDRAIAVAHWETVKADMRGESAITEQTEGEISAERASMARANDRFRERARREAEAQGRGQAMWGRIPISDELARKIGLRVPVPAEHEEDVH</sequence>
<dbReference type="OrthoDB" id="7998404at2"/>
<reference evidence="1 2" key="2">
    <citation type="journal article" date="2013" name="Genome Announc.">
        <title>Draft Genome Sequence of Methylobacterium mesophilicum Strain SR1.6/6, Isolated from Citrus sinensis.</title>
        <authorList>
            <person name="Marinho Almeida D."/>
            <person name="Dini-Andreote F."/>
            <person name="Camargo Neves A.A."/>
            <person name="Juca Ramos R.T."/>
            <person name="Andreote F.D."/>
            <person name="Carneiro A.R."/>
            <person name="Oliveira de Souza Lima A."/>
            <person name="Caracciolo Gomes de Sa P.H."/>
            <person name="Ribeiro Barbosa M.S."/>
            <person name="Araujo W.L."/>
            <person name="Silva A."/>
        </authorList>
    </citation>
    <scope>NUCLEOTIDE SEQUENCE [LARGE SCALE GENOMIC DNA]</scope>
    <source>
        <strain evidence="1 2">SR1.6/6</strain>
    </source>
</reference>
<evidence type="ECO:0000313" key="2">
    <source>
        <dbReference type="Proteomes" id="UP000012488"/>
    </source>
</evidence>
<protein>
    <submittedName>
        <fullName evidence="1">Uncharacterized protein</fullName>
    </submittedName>
</protein>
<dbReference type="RefSeq" id="WP_158169216.1">
    <property type="nucleotide sequence ID" value="NZ_CP043538.1"/>
</dbReference>